<evidence type="ECO:0000313" key="3">
    <source>
        <dbReference type="Proteomes" id="UP000192731"/>
    </source>
</evidence>
<feature type="domain" description="DUF1540" evidence="1">
    <location>
        <begin position="6"/>
        <end position="48"/>
    </location>
</feature>
<dbReference type="InterPro" id="IPR011437">
    <property type="entry name" value="DUF1540"/>
</dbReference>
<dbReference type="EMBL" id="FWWT01000021">
    <property type="protein sequence ID" value="SMB92648.1"/>
    <property type="molecule type" value="Genomic_DNA"/>
</dbReference>
<proteinExistence type="predicted"/>
<dbReference type="RefSeq" id="WP_084053669.1">
    <property type="nucleotide sequence ID" value="NZ_FWWT01000021.1"/>
</dbReference>
<evidence type="ECO:0000313" key="2">
    <source>
        <dbReference type="EMBL" id="SMB92648.1"/>
    </source>
</evidence>
<organism evidence="2 3">
    <name type="scientific">Desulfonispora thiosulfatigenes DSM 11270</name>
    <dbReference type="NCBI Taxonomy" id="656914"/>
    <lineage>
        <taxon>Bacteria</taxon>
        <taxon>Bacillati</taxon>
        <taxon>Bacillota</taxon>
        <taxon>Clostridia</taxon>
        <taxon>Eubacteriales</taxon>
        <taxon>Peptococcaceae</taxon>
        <taxon>Desulfonispora</taxon>
    </lineage>
</organism>
<dbReference type="Proteomes" id="UP000192731">
    <property type="component" value="Unassembled WGS sequence"/>
</dbReference>
<accession>A0A1W1VH11</accession>
<name>A0A1W1VH11_DESTI</name>
<gene>
    <name evidence="2" type="ORF">SAMN00017405_2074</name>
</gene>
<evidence type="ECO:0000259" key="1">
    <source>
        <dbReference type="Pfam" id="PF07561"/>
    </source>
</evidence>
<dbReference type="OrthoDB" id="1684758at2"/>
<reference evidence="2 3" key="1">
    <citation type="submission" date="2017-04" db="EMBL/GenBank/DDBJ databases">
        <authorList>
            <person name="Afonso C.L."/>
            <person name="Miller P.J."/>
            <person name="Scott M.A."/>
            <person name="Spackman E."/>
            <person name="Goraichik I."/>
            <person name="Dimitrov K.M."/>
            <person name="Suarez D.L."/>
            <person name="Swayne D.E."/>
        </authorList>
    </citation>
    <scope>NUCLEOTIDE SEQUENCE [LARGE SCALE GENOMIC DNA]</scope>
    <source>
        <strain evidence="2 3">DSM 11270</strain>
    </source>
</reference>
<sequence length="55" mass="5941">MKCDNIRCKVGECAYNKSGMCNAESIEVVSASQNMSVSTSDDTVCQTFKPKNSLS</sequence>
<protein>
    <recommendedName>
        <fullName evidence="1">DUF1540 domain-containing protein</fullName>
    </recommendedName>
</protein>
<dbReference type="AlphaFoldDB" id="A0A1W1VH11"/>
<dbReference type="Pfam" id="PF07561">
    <property type="entry name" value="DUF1540"/>
    <property type="match status" value="1"/>
</dbReference>
<keyword evidence="3" id="KW-1185">Reference proteome</keyword>